<evidence type="ECO:0000313" key="1">
    <source>
        <dbReference type="EMBL" id="KAA6359948.1"/>
    </source>
</evidence>
<dbReference type="EMBL" id="SNRW01027652">
    <property type="protein sequence ID" value="KAA6359948.1"/>
    <property type="molecule type" value="Genomic_DNA"/>
</dbReference>
<dbReference type="Proteomes" id="UP000324800">
    <property type="component" value="Unassembled WGS sequence"/>
</dbReference>
<name>A0A5J4TNN8_9EUKA</name>
<dbReference type="AlphaFoldDB" id="A0A5J4TNN8"/>
<accession>A0A5J4TNN8</accession>
<comment type="caution">
    <text evidence="1">The sequence shown here is derived from an EMBL/GenBank/DDBJ whole genome shotgun (WGS) entry which is preliminary data.</text>
</comment>
<reference evidence="1 2" key="1">
    <citation type="submission" date="2019-03" db="EMBL/GenBank/DDBJ databases">
        <title>Single cell metagenomics reveals metabolic interactions within the superorganism composed of flagellate Streblomastix strix and complex community of Bacteroidetes bacteria on its surface.</title>
        <authorList>
            <person name="Treitli S.C."/>
            <person name="Kolisko M."/>
            <person name="Husnik F."/>
            <person name="Keeling P."/>
            <person name="Hampl V."/>
        </authorList>
    </citation>
    <scope>NUCLEOTIDE SEQUENCE [LARGE SCALE GENOMIC DNA]</scope>
    <source>
        <strain evidence="1">ST1C</strain>
    </source>
</reference>
<protein>
    <submittedName>
        <fullName evidence="1">Uncharacterized protein</fullName>
    </submittedName>
</protein>
<gene>
    <name evidence="1" type="ORF">EZS28_044525</name>
</gene>
<organism evidence="1 2">
    <name type="scientific">Streblomastix strix</name>
    <dbReference type="NCBI Taxonomy" id="222440"/>
    <lineage>
        <taxon>Eukaryota</taxon>
        <taxon>Metamonada</taxon>
        <taxon>Preaxostyla</taxon>
        <taxon>Oxymonadida</taxon>
        <taxon>Streblomastigidae</taxon>
        <taxon>Streblomastix</taxon>
    </lineage>
</organism>
<sequence>MTLDTNQTVTGYKQFTQAIQAPQFIKTNGTDNQLLLANGDTIDKDKLDYEPIENATSQAVAYGIGTPRNIPLKAFMYNTKQPTTPVVWLNPIAIDCYIDPDGHIKINSICKYYLADDFCVQVCDSYAIHNQSS</sequence>
<evidence type="ECO:0000313" key="2">
    <source>
        <dbReference type="Proteomes" id="UP000324800"/>
    </source>
</evidence>
<proteinExistence type="predicted"/>